<organism evidence="2 3">
    <name type="scientific">Linum tenue</name>
    <dbReference type="NCBI Taxonomy" id="586396"/>
    <lineage>
        <taxon>Eukaryota</taxon>
        <taxon>Viridiplantae</taxon>
        <taxon>Streptophyta</taxon>
        <taxon>Embryophyta</taxon>
        <taxon>Tracheophyta</taxon>
        <taxon>Spermatophyta</taxon>
        <taxon>Magnoliopsida</taxon>
        <taxon>eudicotyledons</taxon>
        <taxon>Gunneridae</taxon>
        <taxon>Pentapetalae</taxon>
        <taxon>rosids</taxon>
        <taxon>fabids</taxon>
        <taxon>Malpighiales</taxon>
        <taxon>Linaceae</taxon>
        <taxon>Linum</taxon>
    </lineage>
</organism>
<reference evidence="2" key="1">
    <citation type="submission" date="2022-08" db="EMBL/GenBank/DDBJ databases">
        <authorList>
            <person name="Gutierrez-Valencia J."/>
        </authorList>
    </citation>
    <scope>NUCLEOTIDE SEQUENCE</scope>
</reference>
<accession>A0AAV0JID2</accession>
<sequence length="124" mass="14827">MYHSAEQLSQRRAGSATRRRHHRRTFHQLAFFGTSFPAQGFRSCKHPLPLYQSSHSFRTLHCQWRFQPMKVLLNCVIHYSRNYDVITSCDDQLRPTEAWRDRNRLHELPCPRPVRHCWVSNHSG</sequence>
<dbReference type="EMBL" id="CAMGYJ010000005">
    <property type="protein sequence ID" value="CAI0409531.1"/>
    <property type="molecule type" value="Genomic_DNA"/>
</dbReference>
<comment type="caution">
    <text evidence="2">The sequence shown here is derived from an EMBL/GenBank/DDBJ whole genome shotgun (WGS) entry which is preliminary data.</text>
</comment>
<evidence type="ECO:0000313" key="3">
    <source>
        <dbReference type="Proteomes" id="UP001154282"/>
    </source>
</evidence>
<feature type="region of interest" description="Disordered" evidence="1">
    <location>
        <begin position="1"/>
        <end position="21"/>
    </location>
</feature>
<feature type="compositionally biased region" description="Polar residues" evidence="1">
    <location>
        <begin position="1"/>
        <end position="10"/>
    </location>
</feature>
<evidence type="ECO:0000313" key="2">
    <source>
        <dbReference type="EMBL" id="CAI0409531.1"/>
    </source>
</evidence>
<evidence type="ECO:0000256" key="1">
    <source>
        <dbReference type="SAM" id="MobiDB-lite"/>
    </source>
</evidence>
<dbReference type="AlphaFoldDB" id="A0AAV0JID2"/>
<gene>
    <name evidence="2" type="ORF">LITE_LOCUS14419</name>
</gene>
<keyword evidence="3" id="KW-1185">Reference proteome</keyword>
<dbReference type="Proteomes" id="UP001154282">
    <property type="component" value="Unassembled WGS sequence"/>
</dbReference>
<name>A0AAV0JID2_9ROSI</name>
<proteinExistence type="predicted"/>
<protein>
    <submittedName>
        <fullName evidence="2">Uncharacterized protein</fullName>
    </submittedName>
</protein>